<evidence type="ECO:0000256" key="1">
    <source>
        <dbReference type="SAM" id="MobiDB-lite"/>
    </source>
</evidence>
<proteinExistence type="predicted"/>
<feature type="compositionally biased region" description="Basic and acidic residues" evidence="1">
    <location>
        <begin position="245"/>
        <end position="350"/>
    </location>
</feature>
<feature type="region of interest" description="Disordered" evidence="1">
    <location>
        <begin position="122"/>
        <end position="150"/>
    </location>
</feature>
<feature type="compositionally biased region" description="Basic residues" evidence="1">
    <location>
        <begin position="127"/>
        <end position="138"/>
    </location>
</feature>
<dbReference type="OrthoDB" id="5242628at2759"/>
<dbReference type="EMBL" id="VIGI01000022">
    <property type="protein sequence ID" value="KAB8289529.1"/>
    <property type="molecule type" value="Genomic_DNA"/>
</dbReference>
<dbReference type="Pfam" id="PF26118">
    <property type="entry name" value="DUF8035"/>
    <property type="match status" value="1"/>
</dbReference>
<feature type="region of interest" description="Disordered" evidence="1">
    <location>
        <begin position="500"/>
        <end position="521"/>
    </location>
</feature>
<name>A0A5N6JQ53_MONLA</name>
<evidence type="ECO:0000313" key="4">
    <source>
        <dbReference type="Proteomes" id="UP000326757"/>
    </source>
</evidence>
<dbReference type="AlphaFoldDB" id="A0A5N6JQ53"/>
<feature type="compositionally biased region" description="Low complexity" evidence="1">
    <location>
        <begin position="139"/>
        <end position="149"/>
    </location>
</feature>
<accession>A0A5N6JQ53</accession>
<organism evidence="3 4">
    <name type="scientific">Monilinia laxa</name>
    <name type="common">Brown rot fungus</name>
    <name type="synonym">Sclerotinia laxa</name>
    <dbReference type="NCBI Taxonomy" id="61186"/>
    <lineage>
        <taxon>Eukaryota</taxon>
        <taxon>Fungi</taxon>
        <taxon>Dikarya</taxon>
        <taxon>Ascomycota</taxon>
        <taxon>Pezizomycotina</taxon>
        <taxon>Leotiomycetes</taxon>
        <taxon>Helotiales</taxon>
        <taxon>Sclerotiniaceae</taxon>
        <taxon>Monilinia</taxon>
    </lineage>
</organism>
<feature type="compositionally biased region" description="Basic and acidic residues" evidence="1">
    <location>
        <begin position="1"/>
        <end position="23"/>
    </location>
</feature>
<reference evidence="3 4" key="1">
    <citation type="submission" date="2019-06" db="EMBL/GenBank/DDBJ databases">
        <title>Genome Sequence of the Brown Rot Fungal Pathogen Monilinia laxa.</title>
        <authorList>
            <person name="De Miccolis Angelini R.M."/>
            <person name="Landi L."/>
            <person name="Abate D."/>
            <person name="Pollastro S."/>
            <person name="Romanazzi G."/>
            <person name="Faretra F."/>
        </authorList>
    </citation>
    <scope>NUCLEOTIDE SEQUENCE [LARGE SCALE GENOMIC DNA]</scope>
    <source>
        <strain evidence="3 4">Mlax316</strain>
    </source>
</reference>
<keyword evidence="4" id="KW-1185">Reference proteome</keyword>
<evidence type="ECO:0000313" key="3">
    <source>
        <dbReference type="EMBL" id="KAB8289529.1"/>
    </source>
</evidence>
<dbReference type="Proteomes" id="UP000326757">
    <property type="component" value="Unassembled WGS sequence"/>
</dbReference>
<evidence type="ECO:0000259" key="2">
    <source>
        <dbReference type="Pfam" id="PF26118"/>
    </source>
</evidence>
<protein>
    <recommendedName>
        <fullName evidence="2">DUF8035 domain-containing protein</fullName>
    </recommendedName>
</protein>
<feature type="region of interest" description="Disordered" evidence="1">
    <location>
        <begin position="245"/>
        <end position="402"/>
    </location>
</feature>
<feature type="compositionally biased region" description="Pro residues" evidence="1">
    <location>
        <begin position="365"/>
        <end position="391"/>
    </location>
</feature>
<feature type="region of interest" description="Disordered" evidence="1">
    <location>
        <begin position="1"/>
        <end position="42"/>
    </location>
</feature>
<comment type="caution">
    <text evidence="3">The sequence shown here is derived from an EMBL/GenBank/DDBJ whole genome shotgun (WGS) entry which is preliminary data.</text>
</comment>
<gene>
    <name evidence="3" type="ORF">EYC80_010688</name>
</gene>
<feature type="domain" description="DUF8035" evidence="2">
    <location>
        <begin position="401"/>
        <end position="456"/>
    </location>
</feature>
<sequence length="521" mass="62072">MARHYYDDEDLDIHISRETRGRDPGPTIPYRRSQPHPVPVPVPVPAYRYGTTAYLTPEISSGIRRSLSTGHRERSPAPPAAPAAPIAPIIVDNSRHIHNEYESESDDSSIYETRRARGRLAVGEGVRRKHRSHSRHVSVSHSPASSGRRSFGREDFELERTRGELERIRMDKERERSERLARDGGELARYKAESVREKNERLLREDIELRMTKGELERYKAEKEMEKKERMLREEFELLSLKEEKKRMEKEKRTQEEKERADKEIRDTYERMKRMEQERHAREKKEREEAIEKYKREEAEKAARERKEREEIIEKFKKQEADRLARERKEREEREKEYQRRLHEDLHKAGLNEQQIVAVKAGKALPPPASQAPPRQTPPPVHHARPPPPPTYQIQPAAPRPTYTRMSRKYLSIETLRVYGIDYETDREDPEFLLIKRWVPEEEQDILWTHTRQLRETRLAIRQPQQQHTIEYVKEYVVDDRHRKKHHHKGDELQLVIERKHKHSHSHSRSPSPFVRWAAGR</sequence>
<dbReference type="InterPro" id="IPR058348">
    <property type="entry name" value="DUF8035"/>
</dbReference>